<dbReference type="SMART" id="SM01274">
    <property type="entry name" value="malic"/>
    <property type="match status" value="1"/>
</dbReference>
<dbReference type="InterPro" id="IPR012302">
    <property type="entry name" value="Malic_NAD-bd"/>
</dbReference>
<dbReference type="STRING" id="273075.gene:9571676"/>
<feature type="domain" description="Malic enzyme N-terminal" evidence="3">
    <location>
        <begin position="43"/>
        <end position="176"/>
    </location>
</feature>
<evidence type="ECO:0000313" key="4">
    <source>
        <dbReference type="EMBL" id="CAC11598.1"/>
    </source>
</evidence>
<organism evidence="4 5">
    <name type="scientific">Thermoplasma acidophilum (strain ATCC 25905 / DSM 1728 / JCM 9062 / NBRC 15155 / AMRC-C165)</name>
    <dbReference type="NCBI Taxonomy" id="273075"/>
    <lineage>
        <taxon>Archaea</taxon>
        <taxon>Methanobacteriati</taxon>
        <taxon>Thermoplasmatota</taxon>
        <taxon>Thermoplasmata</taxon>
        <taxon>Thermoplasmatales</taxon>
        <taxon>Thermoplasmataceae</taxon>
        <taxon>Thermoplasma</taxon>
    </lineage>
</organism>
<dbReference type="InterPro" id="IPR051674">
    <property type="entry name" value="Malate_Decarboxylase"/>
</dbReference>
<dbReference type="AlphaFoldDB" id="Q9HKY7"/>
<reference evidence="4 5" key="1">
    <citation type="journal article" date="2000" name="Nature">
        <title>The genome sequence of the thermoacidophilic scavenger Thermoplasma acidophilum.</title>
        <authorList>
            <person name="Ruepp A."/>
            <person name="Graml W."/>
            <person name="Santos-Martinez M.L."/>
            <person name="Koretke K.K."/>
            <person name="Volker C."/>
            <person name="Mewes H.W."/>
            <person name="Frishman D."/>
            <person name="Stocker S."/>
            <person name="Lupas A.N."/>
            <person name="Baumeister W."/>
        </authorList>
    </citation>
    <scope>NUCLEOTIDE SEQUENCE [LARGE SCALE GENOMIC DNA]</scope>
    <source>
        <strain evidence="5">ATCC 25905 / DSM 1728 / JCM 9062 / NBRC 15155 / AMRC-C165</strain>
    </source>
</reference>
<dbReference type="InterPro" id="IPR045213">
    <property type="entry name" value="Malic_NAD-bd_bact_type"/>
</dbReference>
<dbReference type="Pfam" id="PF03949">
    <property type="entry name" value="Malic_M"/>
    <property type="match status" value="1"/>
</dbReference>
<gene>
    <name evidence="4" type="ordered locus">Ta0456</name>
</gene>
<dbReference type="CDD" id="cd05311">
    <property type="entry name" value="NAD_bind_2_malic_enz"/>
    <property type="match status" value="1"/>
</dbReference>
<keyword evidence="5" id="KW-1185">Reference proteome</keyword>
<dbReference type="InterPro" id="IPR012301">
    <property type="entry name" value="Malic_N_dom"/>
</dbReference>
<dbReference type="PANTHER" id="PTHR43237:SF4">
    <property type="entry name" value="NADP-DEPENDENT MALIC ENZYME"/>
    <property type="match status" value="1"/>
</dbReference>
<protein>
    <submittedName>
        <fullName evidence="4">Malate oxidoreductase (Malic enzyme) related protein</fullName>
    </submittedName>
</protein>
<dbReference type="HOGENOM" id="CLU_034446_2_1_2"/>
<evidence type="ECO:0000256" key="1">
    <source>
        <dbReference type="ARBA" id="ARBA00023002"/>
    </source>
</evidence>
<proteinExistence type="predicted"/>
<dbReference type="InterPro" id="IPR037062">
    <property type="entry name" value="Malic_N_dom_sf"/>
</dbReference>
<dbReference type="SUPFAM" id="SSF53223">
    <property type="entry name" value="Aminoacid dehydrogenase-like, N-terminal domain"/>
    <property type="match status" value="1"/>
</dbReference>
<dbReference type="GO" id="GO:0016616">
    <property type="term" value="F:oxidoreductase activity, acting on the CH-OH group of donors, NAD or NADP as acceptor"/>
    <property type="evidence" value="ECO:0007669"/>
    <property type="project" value="InterPro"/>
</dbReference>
<dbReference type="GO" id="GO:0004470">
    <property type="term" value="F:malic enzyme activity"/>
    <property type="evidence" value="ECO:0007669"/>
    <property type="project" value="InterPro"/>
</dbReference>
<dbReference type="SMART" id="SM00919">
    <property type="entry name" value="Malic_M"/>
    <property type="match status" value="1"/>
</dbReference>
<dbReference type="Gene3D" id="3.40.50.10380">
    <property type="entry name" value="Malic enzyme, N-terminal domain"/>
    <property type="match status" value="1"/>
</dbReference>
<dbReference type="InterPro" id="IPR046346">
    <property type="entry name" value="Aminoacid_DH-like_N_sf"/>
</dbReference>
<feature type="domain" description="Malic enzyme NAD-binding" evidence="2">
    <location>
        <begin position="188"/>
        <end position="419"/>
    </location>
</feature>
<evidence type="ECO:0000313" key="5">
    <source>
        <dbReference type="Proteomes" id="UP000001024"/>
    </source>
</evidence>
<dbReference type="Pfam" id="PF00390">
    <property type="entry name" value="malic"/>
    <property type="match status" value="1"/>
</dbReference>
<dbReference type="InParanoid" id="Q9HKY7"/>
<dbReference type="Proteomes" id="UP000001024">
    <property type="component" value="Chromosome"/>
</dbReference>
<sequence>MLYGVCRRKHLIIDGYLFSMIMEDQERTERYNEDALRYSEYFKGKIQTISKVPVRSLDDFSIWYTPGVAAVSRKIASDPDLSFELTGRWNSIAILTDGTRVLGLGNIGPEAAMPVMEGKALIFNYLGGVNAIPIPIRVQSKEEFVKVAKALEPSFGGINLEDIESPKCFFLLETLQNEMNIPVWHDDQLGTASITLAGVINSLRIVGKKIDQVKVVFNGAGAANIAAAYLFKAAGFKMKNMILVDSKGILHPEREDIDALMINNPWKYQLAIETNGERVKGDLSNAIEGADLLISAAKSGPDTIDSRIVKKMNNDAIVFVLANPIPEMWPQEAKENGARIVATGRGDFPNQINNSLVFPGVFRGVLDARAKGVNFDVMVAASYEIANFVEDPTEEKIVPTMEEWELYPRLASAVASKTVELGLARKSDSKEGFYRRAREIIESNRNIYSKLMDLGLIKRMPNGEHKN</sequence>
<dbReference type="PaxDb" id="273075-Ta0456m"/>
<dbReference type="KEGG" id="tac:Ta0456"/>
<dbReference type="InterPro" id="IPR036291">
    <property type="entry name" value="NAD(P)-bd_dom_sf"/>
</dbReference>
<dbReference type="GO" id="GO:0051287">
    <property type="term" value="F:NAD binding"/>
    <property type="evidence" value="ECO:0007669"/>
    <property type="project" value="InterPro"/>
</dbReference>
<accession>Q9HKY7</accession>
<dbReference type="EnsemblBacteria" id="CAC11598">
    <property type="protein sequence ID" value="CAC11598"/>
    <property type="gene ID" value="CAC11598"/>
</dbReference>
<evidence type="ECO:0000259" key="3">
    <source>
        <dbReference type="SMART" id="SM01274"/>
    </source>
</evidence>
<keyword evidence="1" id="KW-0560">Oxidoreductase</keyword>
<dbReference type="PANTHER" id="PTHR43237">
    <property type="entry name" value="NADP-DEPENDENT MALIC ENZYME"/>
    <property type="match status" value="1"/>
</dbReference>
<dbReference type="Gene3D" id="3.40.50.720">
    <property type="entry name" value="NAD(P)-binding Rossmann-like Domain"/>
    <property type="match status" value="1"/>
</dbReference>
<dbReference type="FunCoup" id="Q9HKY7">
    <property type="interactions" value="147"/>
</dbReference>
<dbReference type="eggNOG" id="arCOG00853">
    <property type="taxonomic scope" value="Archaea"/>
</dbReference>
<name>Q9HKY7_THEAC</name>
<evidence type="ECO:0000259" key="2">
    <source>
        <dbReference type="SMART" id="SM00919"/>
    </source>
</evidence>
<dbReference type="EMBL" id="AL445064">
    <property type="protein sequence ID" value="CAC11598.1"/>
    <property type="molecule type" value="Genomic_DNA"/>
</dbReference>
<dbReference type="SUPFAM" id="SSF51735">
    <property type="entry name" value="NAD(P)-binding Rossmann-fold domains"/>
    <property type="match status" value="1"/>
</dbReference>